<dbReference type="AlphaFoldDB" id="A0A1Y1ICY8"/>
<evidence type="ECO:0000313" key="2">
    <source>
        <dbReference type="EMBL" id="GAQ87812.1"/>
    </source>
</evidence>
<feature type="transmembrane region" description="Helical" evidence="1">
    <location>
        <begin position="366"/>
        <end position="394"/>
    </location>
</feature>
<organism evidence="2 3">
    <name type="scientific">Klebsormidium nitens</name>
    <name type="common">Green alga</name>
    <name type="synonym">Ulothrix nitens</name>
    <dbReference type="NCBI Taxonomy" id="105231"/>
    <lineage>
        <taxon>Eukaryota</taxon>
        <taxon>Viridiplantae</taxon>
        <taxon>Streptophyta</taxon>
        <taxon>Klebsormidiophyceae</taxon>
        <taxon>Klebsormidiales</taxon>
        <taxon>Klebsormidiaceae</taxon>
        <taxon>Klebsormidium</taxon>
    </lineage>
</organism>
<accession>A0A1Y1ICY8</accession>
<evidence type="ECO:0000256" key="1">
    <source>
        <dbReference type="SAM" id="Phobius"/>
    </source>
</evidence>
<keyword evidence="1" id="KW-0812">Transmembrane</keyword>
<reference evidence="2 3" key="1">
    <citation type="journal article" date="2014" name="Nat. Commun.">
        <title>Klebsormidium flaccidum genome reveals primary factors for plant terrestrial adaptation.</title>
        <authorList>
            <person name="Hori K."/>
            <person name="Maruyama F."/>
            <person name="Fujisawa T."/>
            <person name="Togashi T."/>
            <person name="Yamamoto N."/>
            <person name="Seo M."/>
            <person name="Sato S."/>
            <person name="Yamada T."/>
            <person name="Mori H."/>
            <person name="Tajima N."/>
            <person name="Moriyama T."/>
            <person name="Ikeuchi M."/>
            <person name="Watanabe M."/>
            <person name="Wada H."/>
            <person name="Kobayashi K."/>
            <person name="Saito M."/>
            <person name="Masuda T."/>
            <person name="Sasaki-Sekimoto Y."/>
            <person name="Mashiguchi K."/>
            <person name="Awai K."/>
            <person name="Shimojima M."/>
            <person name="Masuda S."/>
            <person name="Iwai M."/>
            <person name="Nobusawa T."/>
            <person name="Narise T."/>
            <person name="Kondo S."/>
            <person name="Saito H."/>
            <person name="Sato R."/>
            <person name="Murakawa M."/>
            <person name="Ihara Y."/>
            <person name="Oshima-Yamada Y."/>
            <person name="Ohtaka K."/>
            <person name="Satoh M."/>
            <person name="Sonobe K."/>
            <person name="Ishii M."/>
            <person name="Ohtani R."/>
            <person name="Kanamori-Sato M."/>
            <person name="Honoki R."/>
            <person name="Miyazaki D."/>
            <person name="Mochizuki H."/>
            <person name="Umetsu J."/>
            <person name="Higashi K."/>
            <person name="Shibata D."/>
            <person name="Kamiya Y."/>
            <person name="Sato N."/>
            <person name="Nakamura Y."/>
            <person name="Tabata S."/>
            <person name="Ida S."/>
            <person name="Kurokawa K."/>
            <person name="Ohta H."/>
        </authorList>
    </citation>
    <scope>NUCLEOTIDE SEQUENCE [LARGE SCALE GENOMIC DNA]</scope>
    <source>
        <strain evidence="2 3">NIES-2285</strain>
    </source>
</reference>
<dbReference type="Proteomes" id="UP000054558">
    <property type="component" value="Unassembled WGS sequence"/>
</dbReference>
<proteinExistence type="predicted"/>
<feature type="transmembrane region" description="Helical" evidence="1">
    <location>
        <begin position="300"/>
        <end position="329"/>
    </location>
</feature>
<name>A0A1Y1ICY8_KLENI</name>
<keyword evidence="3" id="KW-1185">Reference proteome</keyword>
<keyword evidence="1" id="KW-0472">Membrane</keyword>
<dbReference type="EMBL" id="DF237327">
    <property type="protein sequence ID" value="GAQ87812.1"/>
    <property type="molecule type" value="Genomic_DNA"/>
</dbReference>
<gene>
    <name evidence="2" type="ORF">KFL_003780180</name>
</gene>
<sequence length="413" mass="46196">MEHGGRGDTQALNQKRTQSAPTMDKRLEVSVLRLVYSAVRSIILLHWVHVYAYRFALRVVVPEGKLWKFTKSKGRKMLFSAAPQLRSTKGLIDEKAAQVIALPPDEGEDEKLVELDRVSANVAATRNIILWPGVHYISASIFHWVGHLPSDLHASFTIVEVDAHTVKDGTWAQTSFADQKWPPRHFEVHLHSAREGYTDRGQWLELQLETASSTPDEPVVNYSPGTDIWPLADECYANLCAIAKWPTTKGAEGDPSEAGLSKSLTTLASTRGSLGESLFDREEKRAQQLTSRLWGALEHVLWFLLLVYIAASALLWMVALFTAACAMIQGEEWRLWVPNFATAAVLLVGFLVDAKERANAPARSAIWGFAYVGYGWRVALVNLLMMVTFLGMWLEWDARTWVPSRLASVLDSL</sequence>
<protein>
    <submittedName>
        <fullName evidence="2">Uncharacterized protein</fullName>
    </submittedName>
</protein>
<evidence type="ECO:0000313" key="3">
    <source>
        <dbReference type="Proteomes" id="UP000054558"/>
    </source>
</evidence>
<feature type="transmembrane region" description="Helical" evidence="1">
    <location>
        <begin position="335"/>
        <end position="354"/>
    </location>
</feature>
<keyword evidence="1" id="KW-1133">Transmembrane helix</keyword>